<dbReference type="GO" id="GO:0071011">
    <property type="term" value="C:precatalytic spliceosome"/>
    <property type="evidence" value="ECO:0007669"/>
    <property type="project" value="TreeGrafter"/>
</dbReference>
<feature type="repeat" description="WD" evidence="2">
    <location>
        <begin position="253"/>
        <end position="294"/>
    </location>
</feature>
<comment type="caution">
    <text evidence="3">The sequence shown here is derived from an EMBL/GenBank/DDBJ whole genome shotgun (WGS) entry which is preliminary data.</text>
</comment>
<dbReference type="PROSITE" id="PS50082">
    <property type="entry name" value="WD_REPEATS_2"/>
    <property type="match status" value="1"/>
</dbReference>
<comment type="similarity">
    <text evidence="1">Belongs to the WD repeat PRL1/PRL2 family.</text>
</comment>
<dbReference type="GO" id="GO:0071013">
    <property type="term" value="C:catalytic step 2 spliceosome"/>
    <property type="evidence" value="ECO:0007669"/>
    <property type="project" value="TreeGrafter"/>
</dbReference>
<dbReference type="GO" id="GO:0000974">
    <property type="term" value="C:Prp19 complex"/>
    <property type="evidence" value="ECO:0007669"/>
    <property type="project" value="TreeGrafter"/>
</dbReference>
<dbReference type="Proteomes" id="UP001180020">
    <property type="component" value="Unassembled WGS sequence"/>
</dbReference>
<evidence type="ECO:0000313" key="3">
    <source>
        <dbReference type="EMBL" id="KAK1319788.1"/>
    </source>
</evidence>
<organism evidence="3 4">
    <name type="scientific">Acorus calamus</name>
    <name type="common">Sweet flag</name>
    <dbReference type="NCBI Taxonomy" id="4465"/>
    <lineage>
        <taxon>Eukaryota</taxon>
        <taxon>Viridiplantae</taxon>
        <taxon>Streptophyta</taxon>
        <taxon>Embryophyta</taxon>
        <taxon>Tracheophyta</taxon>
        <taxon>Spermatophyta</taxon>
        <taxon>Magnoliopsida</taxon>
        <taxon>Liliopsida</taxon>
        <taxon>Acoraceae</taxon>
        <taxon>Acorus</taxon>
    </lineage>
</organism>
<evidence type="ECO:0000313" key="4">
    <source>
        <dbReference type="Proteomes" id="UP001180020"/>
    </source>
</evidence>
<reference evidence="3" key="1">
    <citation type="journal article" date="2023" name="Nat. Commun.">
        <title>Diploid and tetraploid genomes of Acorus and the evolution of monocots.</title>
        <authorList>
            <person name="Ma L."/>
            <person name="Liu K.W."/>
            <person name="Li Z."/>
            <person name="Hsiao Y.Y."/>
            <person name="Qi Y."/>
            <person name="Fu T."/>
            <person name="Tang G.D."/>
            <person name="Zhang D."/>
            <person name="Sun W.H."/>
            <person name="Liu D.K."/>
            <person name="Li Y."/>
            <person name="Chen G.Z."/>
            <person name="Liu X.D."/>
            <person name="Liao X.Y."/>
            <person name="Jiang Y.T."/>
            <person name="Yu X."/>
            <person name="Hao Y."/>
            <person name="Huang J."/>
            <person name="Zhao X.W."/>
            <person name="Ke S."/>
            <person name="Chen Y.Y."/>
            <person name="Wu W.L."/>
            <person name="Hsu J.L."/>
            <person name="Lin Y.F."/>
            <person name="Huang M.D."/>
            <person name="Li C.Y."/>
            <person name="Huang L."/>
            <person name="Wang Z.W."/>
            <person name="Zhao X."/>
            <person name="Zhong W.Y."/>
            <person name="Peng D.H."/>
            <person name="Ahmad S."/>
            <person name="Lan S."/>
            <person name="Zhang J.S."/>
            <person name="Tsai W.C."/>
            <person name="Van de Peer Y."/>
            <person name="Liu Z.J."/>
        </authorList>
    </citation>
    <scope>NUCLEOTIDE SEQUENCE</scope>
    <source>
        <strain evidence="3">CP</strain>
    </source>
</reference>
<name>A0AAV9F436_ACOCL</name>
<dbReference type="PANTHER" id="PTHR19923">
    <property type="entry name" value="WD40 REPEAT PROTEINPRL1/PRL2-RELATED"/>
    <property type="match status" value="1"/>
</dbReference>
<keyword evidence="4" id="KW-1185">Reference proteome</keyword>
<keyword evidence="2" id="KW-0853">WD repeat</keyword>
<gene>
    <name evidence="3" type="primary">PRL1</name>
    <name evidence="3" type="ORF">QJS10_CPB04g00857</name>
</gene>
<dbReference type="AlphaFoldDB" id="A0AAV9F436"/>
<dbReference type="PANTHER" id="PTHR19923:SF0">
    <property type="entry name" value="PLEIOTROPIC REGULATOR 1"/>
    <property type="match status" value="1"/>
</dbReference>
<dbReference type="Gene3D" id="2.130.10.10">
    <property type="entry name" value="YVTN repeat-like/Quinoprotein amine dehydrogenase"/>
    <property type="match status" value="1"/>
</dbReference>
<proteinExistence type="inferred from homology"/>
<dbReference type="GO" id="GO:0000398">
    <property type="term" value="P:mRNA splicing, via spliceosome"/>
    <property type="evidence" value="ECO:0007669"/>
    <property type="project" value="InterPro"/>
</dbReference>
<evidence type="ECO:0000256" key="1">
    <source>
        <dbReference type="ARBA" id="ARBA00025726"/>
    </source>
</evidence>
<evidence type="ECO:0000256" key="2">
    <source>
        <dbReference type="PROSITE-ProRule" id="PRU00221"/>
    </source>
</evidence>
<dbReference type="InterPro" id="IPR001680">
    <property type="entry name" value="WD40_rpt"/>
</dbReference>
<protein>
    <submittedName>
        <fullName evidence="3">Protein pleiotropic regulatory locus 1</fullName>
    </submittedName>
</protein>
<accession>A0AAV9F436</accession>
<reference evidence="3" key="2">
    <citation type="submission" date="2023-06" db="EMBL/GenBank/DDBJ databases">
        <authorList>
            <person name="Ma L."/>
            <person name="Liu K.-W."/>
            <person name="Li Z."/>
            <person name="Hsiao Y.-Y."/>
            <person name="Qi Y."/>
            <person name="Fu T."/>
            <person name="Tang G."/>
            <person name="Zhang D."/>
            <person name="Sun W.-H."/>
            <person name="Liu D.-K."/>
            <person name="Li Y."/>
            <person name="Chen G.-Z."/>
            <person name="Liu X.-D."/>
            <person name="Liao X.-Y."/>
            <person name="Jiang Y.-T."/>
            <person name="Yu X."/>
            <person name="Hao Y."/>
            <person name="Huang J."/>
            <person name="Zhao X.-W."/>
            <person name="Ke S."/>
            <person name="Chen Y.-Y."/>
            <person name="Wu W.-L."/>
            <person name="Hsu J.-L."/>
            <person name="Lin Y.-F."/>
            <person name="Huang M.-D."/>
            <person name="Li C.-Y."/>
            <person name="Huang L."/>
            <person name="Wang Z.-W."/>
            <person name="Zhao X."/>
            <person name="Zhong W.-Y."/>
            <person name="Peng D.-H."/>
            <person name="Ahmad S."/>
            <person name="Lan S."/>
            <person name="Zhang J.-S."/>
            <person name="Tsai W.-C."/>
            <person name="Van De Peer Y."/>
            <person name="Liu Z.-J."/>
        </authorList>
    </citation>
    <scope>NUCLEOTIDE SEQUENCE</scope>
    <source>
        <strain evidence="3">CP</strain>
        <tissue evidence="3">Leaves</tissue>
    </source>
</reference>
<dbReference type="InterPro" id="IPR045241">
    <property type="entry name" value="Prp46/PLRG1-like"/>
</dbReference>
<dbReference type="InterPro" id="IPR015943">
    <property type="entry name" value="WD40/YVTN_repeat-like_dom_sf"/>
</dbReference>
<dbReference type="EMBL" id="JAUJYO010000004">
    <property type="protein sequence ID" value="KAK1319788.1"/>
    <property type="molecule type" value="Genomic_DNA"/>
</dbReference>
<sequence>MFVVKVDRQFVKALEALVKFARRTQTSNYTELLKDNCIRDAHQLGLVKIVLGRANPGAEDQASISSQLALPAPPKLEEYKKINRISGSTADDDTLSRLDADNGMHRKEGVQNEIVVAPLAQQKGKSGTAGPSKRLPGPIISLQGSSESQSVFHATIWRTEDQLNHFLMSEENAAMLSYYTQRRVVSIRNLIRIGSSWVNQFFYASIAARKASNSIRKVKLPDGKFSSESDELSKQLPRCGRFTKLGGYITLGLLDSEASVYALSYDISGSRLITCEADKTIKMWKKDETAILSTLATCKKGSQGFKVFTNRKA</sequence>